<keyword evidence="2" id="KW-1185">Reference proteome</keyword>
<dbReference type="SUPFAM" id="SSF53335">
    <property type="entry name" value="S-adenosyl-L-methionine-dependent methyltransferases"/>
    <property type="match status" value="1"/>
</dbReference>
<evidence type="ECO:0000313" key="1">
    <source>
        <dbReference type="EMBL" id="AUB79931.1"/>
    </source>
</evidence>
<dbReference type="InterPro" id="IPR029063">
    <property type="entry name" value="SAM-dependent_MTases_sf"/>
</dbReference>
<evidence type="ECO:0008006" key="3">
    <source>
        <dbReference type="Google" id="ProtNLM"/>
    </source>
</evidence>
<dbReference type="KEGG" id="tsy:THSYN_02430"/>
<dbReference type="Gene3D" id="3.40.50.150">
    <property type="entry name" value="Vaccinia Virus protein VP39"/>
    <property type="match status" value="1"/>
</dbReference>
<sequence>MTNLRAWIRQAPGGEAAAWVYRLFRYRLKTRRQVFTTIYRENSWGSDESVSGTGSTLEYTKNLRARLPALFTSLRVHRLLDAPCGDYHWCQFVDRGAEVDYLGIDVVEALITTNQQRYGNVGTAFRCLDIVSDPLPSADLWLCRDLLCHLCDRDIGSLLANLERSDIRYLLTTSHAECTRNRDTHNGGFRALNLRLAPFFFPEPIFWIDDWIEGFPVRKLGLWEVSALTAALASNPLVRNGARRSLRVRRR</sequence>
<dbReference type="Proteomes" id="UP000232638">
    <property type="component" value="Chromosome"/>
</dbReference>
<reference evidence="1 2" key="1">
    <citation type="submission" date="2017-03" db="EMBL/GenBank/DDBJ databases">
        <title>Complete genome sequence of Candidatus 'Thiodictyon syntrophicum' sp. nov. strain Cad16T, a photolithoautotroph purple sulfur bacterium isolated from an alpine meromictic lake.</title>
        <authorList>
            <person name="Luedin S.M."/>
            <person name="Pothier J.F."/>
            <person name="Danza F."/>
            <person name="Storelli N."/>
            <person name="Wittwer M."/>
            <person name="Tonolla M."/>
        </authorList>
    </citation>
    <scope>NUCLEOTIDE SEQUENCE [LARGE SCALE GENOMIC DNA]</scope>
    <source>
        <strain evidence="1 2">Cad16T</strain>
    </source>
</reference>
<gene>
    <name evidence="1" type="ORF">THSYN_02430</name>
</gene>
<protein>
    <recommendedName>
        <fullName evidence="3">Class I SAM-dependent methyltransferase</fullName>
    </recommendedName>
</protein>
<name>A0A2K8U4F7_9GAMM</name>
<dbReference type="EMBL" id="CP020370">
    <property type="protein sequence ID" value="AUB79931.1"/>
    <property type="molecule type" value="Genomic_DNA"/>
</dbReference>
<proteinExistence type="predicted"/>
<accession>A0A2K8U4F7</accession>
<organism evidence="1 2">
    <name type="scientific">Candidatus Thiodictyon syntrophicum</name>
    <dbReference type="NCBI Taxonomy" id="1166950"/>
    <lineage>
        <taxon>Bacteria</taxon>
        <taxon>Pseudomonadati</taxon>
        <taxon>Pseudomonadota</taxon>
        <taxon>Gammaproteobacteria</taxon>
        <taxon>Chromatiales</taxon>
        <taxon>Chromatiaceae</taxon>
        <taxon>Thiodictyon</taxon>
    </lineage>
</organism>
<dbReference type="AlphaFoldDB" id="A0A2K8U4F7"/>
<evidence type="ECO:0000313" key="2">
    <source>
        <dbReference type="Proteomes" id="UP000232638"/>
    </source>
</evidence>